<dbReference type="InterPro" id="IPR011990">
    <property type="entry name" value="TPR-like_helical_dom_sf"/>
</dbReference>
<feature type="transmembrane region" description="Helical" evidence="1">
    <location>
        <begin position="147"/>
        <end position="165"/>
    </location>
</feature>
<dbReference type="Proteomes" id="UP000063964">
    <property type="component" value="Chromosome"/>
</dbReference>
<feature type="transmembrane region" description="Helical" evidence="1">
    <location>
        <begin position="214"/>
        <end position="239"/>
    </location>
</feature>
<proteinExistence type="predicted"/>
<keyword evidence="1" id="KW-0812">Transmembrane</keyword>
<dbReference type="EMBL" id="CP014230">
    <property type="protein sequence ID" value="AMD93645.1"/>
    <property type="molecule type" value="Genomic_DNA"/>
</dbReference>
<sequence>MNASENCIRHQDRKAHWICPKCESGYCPACVSKRSSGLYRKKAKYFCPKCNIPAEWVGASNLIPPFWKRLHNFFTYPIARGPLLLIFVCAGLCSLPSILGPLGFLFNLPGWGLSLKYAFEILRATSRGKLVPPKIDMEVLSANFGQVFQQTIILIILALLGFSLLRSTESGLLLFLYIVLIVFFWPAIVILQVTSGSILSAINPLFFVPLVVRIGWAYLLMYFFLLLVFAAPAYILSFVESMEVHLFAFIFCKNILNIYYMFLMYHLMGYVLLQYHLELGYSVDYEDFEDIGKNEYDTPEESSPEVIRIELLLQEGRLDEALSILRSKANTGELADVELAGKYHELLKIKSDFKEMCAFAPYYMKNLLAAGKIRDCVRIYEDCAAQNAGFLPGAAVAPDLGEELEAAGKYREALKLYGGFLRTYPQDGKLGEICLRAAILLNERMASRDRARKLLEAAMARIPESPVQERIANYLKNSL</sequence>
<organism evidence="2 3">
    <name type="scientific">Desulfomicrobium orale DSM 12838</name>
    <dbReference type="NCBI Taxonomy" id="888061"/>
    <lineage>
        <taxon>Bacteria</taxon>
        <taxon>Pseudomonadati</taxon>
        <taxon>Thermodesulfobacteriota</taxon>
        <taxon>Desulfovibrionia</taxon>
        <taxon>Desulfovibrionales</taxon>
        <taxon>Desulfomicrobiaceae</taxon>
        <taxon>Desulfomicrobium</taxon>
    </lineage>
</organism>
<evidence type="ECO:0008006" key="4">
    <source>
        <dbReference type="Google" id="ProtNLM"/>
    </source>
</evidence>
<evidence type="ECO:0000313" key="2">
    <source>
        <dbReference type="EMBL" id="AMD93645.1"/>
    </source>
</evidence>
<dbReference type="OrthoDB" id="8769854at2"/>
<reference evidence="3" key="1">
    <citation type="submission" date="2016-02" db="EMBL/GenBank/DDBJ databases">
        <authorList>
            <person name="Holder M.E."/>
            <person name="Ajami N.J."/>
            <person name="Petrosino J.F."/>
        </authorList>
    </citation>
    <scope>NUCLEOTIDE SEQUENCE [LARGE SCALE GENOMIC DNA]</scope>
    <source>
        <strain evidence="3">DSM 12838</strain>
    </source>
</reference>
<name>A0A0X8JRN9_9BACT</name>
<protein>
    <recommendedName>
        <fullName evidence="4">B box-type domain-containing protein</fullName>
    </recommendedName>
</protein>
<dbReference type="AlphaFoldDB" id="A0A0X8JRN9"/>
<dbReference type="KEGG" id="doa:AXF15_11405"/>
<feature type="transmembrane region" description="Helical" evidence="1">
    <location>
        <begin position="83"/>
        <end position="106"/>
    </location>
</feature>
<feature type="transmembrane region" description="Helical" evidence="1">
    <location>
        <begin position="246"/>
        <end position="268"/>
    </location>
</feature>
<keyword evidence="3" id="KW-1185">Reference proteome</keyword>
<gene>
    <name evidence="2" type="ORF">AXF15_11405</name>
</gene>
<dbReference type="Gene3D" id="1.25.40.10">
    <property type="entry name" value="Tetratricopeptide repeat domain"/>
    <property type="match status" value="1"/>
</dbReference>
<accession>A0A0X8JRN9</accession>
<evidence type="ECO:0000313" key="3">
    <source>
        <dbReference type="Proteomes" id="UP000063964"/>
    </source>
</evidence>
<evidence type="ECO:0000256" key="1">
    <source>
        <dbReference type="SAM" id="Phobius"/>
    </source>
</evidence>
<keyword evidence="1" id="KW-1133">Transmembrane helix</keyword>
<keyword evidence="1" id="KW-0472">Membrane</keyword>
<dbReference type="STRING" id="888061.AXF15_11405"/>
<feature type="transmembrane region" description="Helical" evidence="1">
    <location>
        <begin position="172"/>
        <end position="194"/>
    </location>
</feature>
<dbReference type="RefSeq" id="WP_066607581.1">
    <property type="nucleotide sequence ID" value="NZ_CP014230.1"/>
</dbReference>